<sequence>MSTLQCVVQVIAVGIGATLFMDAVAVIKKRLFAVASLDYRLVGRWLGHMLDGQIRHASIASATPTRHEAWVGWLFHYLTGLVFTALLVMTVGCTWLATPTLFAALGVGLASIAAPWLIMQPAWGMGVAAAKTAKPWLARQRSVVTHLTFGLGVYLTAWLLRY</sequence>
<keyword evidence="1" id="KW-1133">Transmembrane helix</keyword>
<dbReference type="OrthoDB" id="9812539at2"/>
<comment type="caution">
    <text evidence="2">The sequence shown here is derived from an EMBL/GenBank/DDBJ whole genome shotgun (WGS) entry which is preliminary data.</text>
</comment>
<keyword evidence="3" id="KW-1185">Reference proteome</keyword>
<dbReference type="Proteomes" id="UP000050342">
    <property type="component" value="Unassembled WGS sequence"/>
</dbReference>
<dbReference type="InterPro" id="IPR021329">
    <property type="entry name" value="DUF2938"/>
</dbReference>
<evidence type="ECO:0000313" key="2">
    <source>
        <dbReference type="EMBL" id="KQB53950.1"/>
    </source>
</evidence>
<dbReference type="RefSeq" id="WP_055102591.1">
    <property type="nucleotide sequence ID" value="NZ_LLWH01000125.1"/>
</dbReference>
<dbReference type="EMBL" id="LLWH01000125">
    <property type="protein sequence ID" value="KQB53950.1"/>
    <property type="molecule type" value="Genomic_DNA"/>
</dbReference>
<feature type="transmembrane region" description="Helical" evidence="1">
    <location>
        <begin position="74"/>
        <end position="97"/>
    </location>
</feature>
<proteinExistence type="predicted"/>
<evidence type="ECO:0000256" key="1">
    <source>
        <dbReference type="SAM" id="Phobius"/>
    </source>
</evidence>
<keyword evidence="1" id="KW-0472">Membrane</keyword>
<gene>
    <name evidence="2" type="ORF">AQS70_22705</name>
</gene>
<protein>
    <recommendedName>
        <fullName evidence="4">DUF2938 domain-containing protein</fullName>
    </recommendedName>
</protein>
<accession>A0A0Q0T3I5</accession>
<feature type="transmembrane region" description="Helical" evidence="1">
    <location>
        <begin position="6"/>
        <end position="27"/>
    </location>
</feature>
<feature type="transmembrane region" description="Helical" evidence="1">
    <location>
        <begin position="103"/>
        <end position="123"/>
    </location>
</feature>
<evidence type="ECO:0008006" key="4">
    <source>
        <dbReference type="Google" id="ProtNLM"/>
    </source>
</evidence>
<keyword evidence="1" id="KW-0812">Transmembrane</keyword>
<dbReference type="AlphaFoldDB" id="A0A0Q0T3I5"/>
<organism evidence="2 3">
    <name type="scientific">Pseudomonas endophytica</name>
    <dbReference type="NCBI Taxonomy" id="1563157"/>
    <lineage>
        <taxon>Bacteria</taxon>
        <taxon>Pseudomonadati</taxon>
        <taxon>Pseudomonadota</taxon>
        <taxon>Gammaproteobacteria</taxon>
        <taxon>Pseudomonadales</taxon>
        <taxon>Pseudomonadaceae</taxon>
        <taxon>Pseudomonas</taxon>
    </lineage>
</organism>
<dbReference type="Pfam" id="PF11158">
    <property type="entry name" value="DUF2938"/>
    <property type="match status" value="1"/>
</dbReference>
<feature type="transmembrane region" description="Helical" evidence="1">
    <location>
        <begin position="143"/>
        <end position="160"/>
    </location>
</feature>
<evidence type="ECO:0000313" key="3">
    <source>
        <dbReference type="Proteomes" id="UP000050342"/>
    </source>
</evidence>
<reference evidence="2 3" key="1">
    <citation type="submission" date="2015-10" db="EMBL/GenBank/DDBJ databases">
        <title>Pseudomonas helleri sp. nov. and Pseudomonas weihenstephanensis sp. nov., isolated from raw cows milk.</title>
        <authorList>
            <person name="Von Neubeck M."/>
            <person name="Huptas C."/>
            <person name="Wenning M."/>
            <person name="Scherer S."/>
        </authorList>
    </citation>
    <scope>NUCLEOTIDE SEQUENCE [LARGE SCALE GENOMIC DNA]</scope>
    <source>
        <strain evidence="2 3">BSTT44</strain>
    </source>
</reference>
<name>A0A0Q0T3I5_9PSED</name>